<protein>
    <submittedName>
        <fullName evidence="2">Uncharacterized protein</fullName>
    </submittedName>
</protein>
<keyword evidence="1" id="KW-0812">Transmembrane</keyword>
<gene>
    <name evidence="2" type="ORF">ASPWEDRAFT_723944</name>
</gene>
<organism evidence="2 3">
    <name type="scientific">Aspergillus wentii DTO 134E9</name>
    <dbReference type="NCBI Taxonomy" id="1073089"/>
    <lineage>
        <taxon>Eukaryota</taxon>
        <taxon>Fungi</taxon>
        <taxon>Dikarya</taxon>
        <taxon>Ascomycota</taxon>
        <taxon>Pezizomycotina</taxon>
        <taxon>Eurotiomycetes</taxon>
        <taxon>Eurotiomycetidae</taxon>
        <taxon>Eurotiales</taxon>
        <taxon>Aspergillaceae</taxon>
        <taxon>Aspergillus</taxon>
        <taxon>Aspergillus subgen. Cremei</taxon>
    </lineage>
</organism>
<keyword evidence="1" id="KW-1133">Transmembrane helix</keyword>
<dbReference type="VEuPathDB" id="FungiDB:ASPWEDRAFT_723944"/>
<feature type="transmembrane region" description="Helical" evidence="1">
    <location>
        <begin position="115"/>
        <end position="134"/>
    </location>
</feature>
<evidence type="ECO:0000256" key="1">
    <source>
        <dbReference type="SAM" id="Phobius"/>
    </source>
</evidence>
<accession>A0A1L9R6Z1</accession>
<dbReference type="RefSeq" id="XP_040684351.1">
    <property type="nucleotide sequence ID" value="XM_040839242.1"/>
</dbReference>
<evidence type="ECO:0000313" key="3">
    <source>
        <dbReference type="Proteomes" id="UP000184383"/>
    </source>
</evidence>
<sequence length="150" mass="17744">MRVISCLSRTVLKCLAFAAAFFFFRSHSYVVMPSRDWGSHVDLQLSDQRLPNYPPFLSNSHLSLFYVLFLIVPPLSIIPSLARTYLNHFRFPPFPHFRSYTSHRLTRRWLSGRHVIFWLDVGIVLFFFYLFYLSPFTFLYLSTLVCLSAF</sequence>
<proteinExistence type="predicted"/>
<evidence type="ECO:0000313" key="2">
    <source>
        <dbReference type="EMBL" id="OJJ30674.1"/>
    </source>
</evidence>
<dbReference type="EMBL" id="KV878217">
    <property type="protein sequence ID" value="OJJ30674.1"/>
    <property type="molecule type" value="Genomic_DNA"/>
</dbReference>
<name>A0A1L9R6Z1_ASPWE</name>
<feature type="transmembrane region" description="Helical" evidence="1">
    <location>
        <begin position="63"/>
        <end position="82"/>
    </location>
</feature>
<keyword evidence="1" id="KW-0472">Membrane</keyword>
<keyword evidence="3" id="KW-1185">Reference proteome</keyword>
<dbReference type="Proteomes" id="UP000184383">
    <property type="component" value="Unassembled WGS sequence"/>
</dbReference>
<dbReference type="AlphaFoldDB" id="A0A1L9R6Z1"/>
<dbReference type="GeneID" id="63755090"/>
<reference evidence="3" key="1">
    <citation type="journal article" date="2017" name="Genome Biol.">
        <title>Comparative genomics reveals high biological diversity and specific adaptations in the industrially and medically important fungal genus Aspergillus.</title>
        <authorList>
            <person name="de Vries R.P."/>
            <person name="Riley R."/>
            <person name="Wiebenga A."/>
            <person name="Aguilar-Osorio G."/>
            <person name="Amillis S."/>
            <person name="Uchima C.A."/>
            <person name="Anderluh G."/>
            <person name="Asadollahi M."/>
            <person name="Askin M."/>
            <person name="Barry K."/>
            <person name="Battaglia E."/>
            <person name="Bayram O."/>
            <person name="Benocci T."/>
            <person name="Braus-Stromeyer S.A."/>
            <person name="Caldana C."/>
            <person name="Canovas D."/>
            <person name="Cerqueira G.C."/>
            <person name="Chen F."/>
            <person name="Chen W."/>
            <person name="Choi C."/>
            <person name="Clum A."/>
            <person name="Dos Santos R.A."/>
            <person name="Damasio A.R."/>
            <person name="Diallinas G."/>
            <person name="Emri T."/>
            <person name="Fekete E."/>
            <person name="Flipphi M."/>
            <person name="Freyberg S."/>
            <person name="Gallo A."/>
            <person name="Gournas C."/>
            <person name="Habgood R."/>
            <person name="Hainaut M."/>
            <person name="Harispe M.L."/>
            <person name="Henrissat B."/>
            <person name="Hilden K.S."/>
            <person name="Hope R."/>
            <person name="Hossain A."/>
            <person name="Karabika E."/>
            <person name="Karaffa L."/>
            <person name="Karanyi Z."/>
            <person name="Krasevec N."/>
            <person name="Kuo A."/>
            <person name="Kusch H."/>
            <person name="LaButti K."/>
            <person name="Lagendijk E.L."/>
            <person name="Lapidus A."/>
            <person name="Levasseur A."/>
            <person name="Lindquist E."/>
            <person name="Lipzen A."/>
            <person name="Logrieco A.F."/>
            <person name="MacCabe A."/>
            <person name="Maekelae M.R."/>
            <person name="Malavazi I."/>
            <person name="Melin P."/>
            <person name="Meyer V."/>
            <person name="Mielnichuk N."/>
            <person name="Miskei M."/>
            <person name="Molnar A.P."/>
            <person name="Mule G."/>
            <person name="Ngan C.Y."/>
            <person name="Orejas M."/>
            <person name="Orosz E."/>
            <person name="Ouedraogo J.P."/>
            <person name="Overkamp K.M."/>
            <person name="Park H.-S."/>
            <person name="Perrone G."/>
            <person name="Piumi F."/>
            <person name="Punt P.J."/>
            <person name="Ram A.F."/>
            <person name="Ramon A."/>
            <person name="Rauscher S."/>
            <person name="Record E."/>
            <person name="Riano-Pachon D.M."/>
            <person name="Robert V."/>
            <person name="Roehrig J."/>
            <person name="Ruller R."/>
            <person name="Salamov A."/>
            <person name="Salih N.S."/>
            <person name="Samson R.A."/>
            <person name="Sandor E."/>
            <person name="Sanguinetti M."/>
            <person name="Schuetze T."/>
            <person name="Sepcic K."/>
            <person name="Shelest E."/>
            <person name="Sherlock G."/>
            <person name="Sophianopoulou V."/>
            <person name="Squina F.M."/>
            <person name="Sun H."/>
            <person name="Susca A."/>
            <person name="Todd R.B."/>
            <person name="Tsang A."/>
            <person name="Unkles S.E."/>
            <person name="van de Wiele N."/>
            <person name="van Rossen-Uffink D."/>
            <person name="Oliveira J.V."/>
            <person name="Vesth T.C."/>
            <person name="Visser J."/>
            <person name="Yu J.-H."/>
            <person name="Zhou M."/>
            <person name="Andersen M.R."/>
            <person name="Archer D.B."/>
            <person name="Baker S.E."/>
            <person name="Benoit I."/>
            <person name="Brakhage A.A."/>
            <person name="Braus G.H."/>
            <person name="Fischer R."/>
            <person name="Frisvad J.C."/>
            <person name="Goldman G.H."/>
            <person name="Houbraken J."/>
            <person name="Oakley B."/>
            <person name="Pocsi I."/>
            <person name="Scazzocchio C."/>
            <person name="Seiboth B."/>
            <person name="vanKuyk P.A."/>
            <person name="Wortman J."/>
            <person name="Dyer P.S."/>
            <person name="Grigoriev I.V."/>
        </authorList>
    </citation>
    <scope>NUCLEOTIDE SEQUENCE [LARGE SCALE GENOMIC DNA]</scope>
    <source>
        <strain evidence="3">DTO 134E9</strain>
    </source>
</reference>